<accession>A0A9D3AK35</accession>
<evidence type="ECO:0000259" key="1">
    <source>
        <dbReference type="Pfam" id="PF14192"/>
    </source>
</evidence>
<dbReference type="AlphaFoldDB" id="A0A9D3AK35"/>
<reference evidence="2" key="2">
    <citation type="submission" date="2021-09" db="EMBL/GenBank/DDBJ databases">
        <authorList>
            <person name="Gilroy R."/>
        </authorList>
    </citation>
    <scope>NUCLEOTIDE SEQUENCE</scope>
    <source>
        <strain evidence="2">USAMLcec4-12693</strain>
    </source>
</reference>
<gene>
    <name evidence="2" type="ORF">K8V39_10695</name>
</gene>
<proteinExistence type="predicted"/>
<name>A0A9D3AK35_9FIRM</name>
<comment type="caution">
    <text evidence="2">The sequence shown here is derived from an EMBL/GenBank/DDBJ whole genome shotgun (WGS) entry which is preliminary data.</text>
</comment>
<dbReference type="Proteomes" id="UP000813420">
    <property type="component" value="Unassembled WGS sequence"/>
</dbReference>
<sequence length="78" mass="8547">MGISRENLIKLRSTFPPGTRVKLLHMDDPYTKIPEGTLGTVRHVDDIGTIHVSWDGYCCLGVVYGEDACQVIPSGSND</sequence>
<protein>
    <submittedName>
        <fullName evidence="2">DUF4314 domain-containing protein</fullName>
    </submittedName>
</protein>
<reference evidence="2" key="1">
    <citation type="journal article" date="2021" name="PeerJ">
        <title>Extensive microbial diversity within the chicken gut microbiome revealed by metagenomics and culture.</title>
        <authorList>
            <person name="Gilroy R."/>
            <person name="Ravi A."/>
            <person name="Getino M."/>
            <person name="Pursley I."/>
            <person name="Horton D.L."/>
            <person name="Alikhan N.F."/>
            <person name="Baker D."/>
            <person name="Gharbi K."/>
            <person name="Hall N."/>
            <person name="Watson M."/>
            <person name="Adriaenssens E.M."/>
            <person name="Foster-Nyarko E."/>
            <person name="Jarju S."/>
            <person name="Secka A."/>
            <person name="Antonio M."/>
            <person name="Oren A."/>
            <person name="Chaudhuri R.R."/>
            <person name="La Ragione R."/>
            <person name="Hildebrand F."/>
            <person name="Pallen M.J."/>
        </authorList>
    </citation>
    <scope>NUCLEOTIDE SEQUENCE</scope>
    <source>
        <strain evidence="2">USAMLcec4-12693</strain>
    </source>
</reference>
<dbReference type="EMBL" id="DYXE01000087">
    <property type="protein sequence ID" value="HJH50719.1"/>
    <property type="molecule type" value="Genomic_DNA"/>
</dbReference>
<evidence type="ECO:0000313" key="3">
    <source>
        <dbReference type="Proteomes" id="UP000813420"/>
    </source>
</evidence>
<evidence type="ECO:0000313" key="2">
    <source>
        <dbReference type="EMBL" id="HJH50719.1"/>
    </source>
</evidence>
<feature type="domain" description="DUF4314" evidence="1">
    <location>
        <begin position="5"/>
        <end position="72"/>
    </location>
</feature>
<dbReference type="InterPro" id="IPR025463">
    <property type="entry name" value="DUF4314"/>
</dbReference>
<dbReference type="Pfam" id="PF14192">
    <property type="entry name" value="DUF4314"/>
    <property type="match status" value="1"/>
</dbReference>
<organism evidence="2 3">
    <name type="scientific">Merdimonas faecis</name>
    <dbReference type="NCBI Taxonomy" id="1653435"/>
    <lineage>
        <taxon>Bacteria</taxon>
        <taxon>Bacillati</taxon>
        <taxon>Bacillota</taxon>
        <taxon>Clostridia</taxon>
        <taxon>Lachnospirales</taxon>
        <taxon>Lachnospiraceae</taxon>
        <taxon>Merdimonas</taxon>
    </lineage>
</organism>
<dbReference type="RefSeq" id="WP_277272445.1">
    <property type="nucleotide sequence ID" value="NZ_DYXE01000087.1"/>
</dbReference>